<organism evidence="4">
    <name type="scientific">Notodromas monacha</name>
    <dbReference type="NCBI Taxonomy" id="399045"/>
    <lineage>
        <taxon>Eukaryota</taxon>
        <taxon>Metazoa</taxon>
        <taxon>Ecdysozoa</taxon>
        <taxon>Arthropoda</taxon>
        <taxon>Crustacea</taxon>
        <taxon>Oligostraca</taxon>
        <taxon>Ostracoda</taxon>
        <taxon>Podocopa</taxon>
        <taxon>Podocopida</taxon>
        <taxon>Cypridocopina</taxon>
        <taxon>Cypridoidea</taxon>
        <taxon>Cyprididae</taxon>
        <taxon>Notodromas</taxon>
    </lineage>
</organism>
<evidence type="ECO:0000313" key="4">
    <source>
        <dbReference type="EMBL" id="CAD7284453.1"/>
    </source>
</evidence>
<dbReference type="PANTHER" id="PTHR10804:SF11">
    <property type="entry name" value="PROLIFERATION-ASSOCIATED PROTEIN 2G4"/>
    <property type="match status" value="1"/>
</dbReference>
<feature type="region of interest" description="Disordered" evidence="2">
    <location>
        <begin position="440"/>
        <end position="490"/>
    </location>
</feature>
<evidence type="ECO:0000256" key="2">
    <source>
        <dbReference type="SAM" id="MobiDB-lite"/>
    </source>
</evidence>
<dbReference type="InterPro" id="IPR036005">
    <property type="entry name" value="Creatinase/aminopeptidase-like"/>
</dbReference>
<evidence type="ECO:0000259" key="3">
    <source>
        <dbReference type="Pfam" id="PF00557"/>
    </source>
</evidence>
<dbReference type="NCBIfam" id="TIGR00495">
    <property type="entry name" value="crvDNA_42K"/>
    <property type="match status" value="1"/>
</dbReference>
<dbReference type="FunFam" id="3.90.230.10:FF:000013">
    <property type="entry name" value="DNA-binding protein, 42 kDa"/>
    <property type="match status" value="1"/>
</dbReference>
<dbReference type="SUPFAM" id="SSF55920">
    <property type="entry name" value="Creatinase/aminopeptidase"/>
    <property type="match status" value="1"/>
</dbReference>
<dbReference type="Pfam" id="PF00557">
    <property type="entry name" value="Peptidase_M24"/>
    <property type="match status" value="1"/>
</dbReference>
<sequence>MAAPTHSIRAASSGVWSISGTTNSATLVMRTTWLQSLVTPYDDMCPREVRNLIRFPPVCVVELDVASKDGMFGDLDRYSLAYRREKMADKDDVNEATIAEDIVVTKYKMAGDIVNRVLKDICSKCVAEASVRQICDEADKMLLEETSKIFKKEKEMKKGIAFPTCLSVNHCICNFSPLVSEPDYILVDGDLVKIDLGAHIDGFIAVVAHTLVVGASKEKKVTGRKADVVWAAHFASEAALRLMKSGTENYAVTDTIQKVAESFDCKPVEGMLSHQLQQNRIDGEKSIIQNPSEAQRKDHDKCTFDVHEVYAMDVVISTGEGLGRELESRVTVYKKTEELYMLKLKASRAFFSEVDKRFQTMPFNLRMFEDEKKAKMGVVECLKHKILEPFHVLYDKQGEFVAQFKYTVLLMPSGPHRITGLPFEAELYETEKKIEDEEINKLLQRSGKPKTNKKKKKPAEKKGEGDQPPTEAAAPVAAATVAANNDSRES</sequence>
<name>A0A7R9BZM1_9CRUS</name>
<dbReference type="EMBL" id="CAJPEX010008238">
    <property type="protein sequence ID" value="CAG0924605.1"/>
    <property type="molecule type" value="Genomic_DNA"/>
</dbReference>
<dbReference type="AlphaFoldDB" id="A0A7R9BZM1"/>
<dbReference type="SUPFAM" id="SSF46785">
    <property type="entry name" value="Winged helix' DNA-binding domain"/>
    <property type="match status" value="1"/>
</dbReference>
<reference evidence="4" key="1">
    <citation type="submission" date="2020-11" db="EMBL/GenBank/DDBJ databases">
        <authorList>
            <person name="Tran Van P."/>
        </authorList>
    </citation>
    <scope>NUCLEOTIDE SEQUENCE</scope>
</reference>
<dbReference type="OrthoDB" id="5876363at2759"/>
<dbReference type="Proteomes" id="UP000678499">
    <property type="component" value="Unassembled WGS sequence"/>
</dbReference>
<gene>
    <name evidence="4" type="ORF">NMOB1V02_LOCUS12059</name>
</gene>
<dbReference type="FunFam" id="1.10.10.10:FF:000029">
    <property type="entry name" value="Proliferation-associated 2G4, a"/>
    <property type="match status" value="1"/>
</dbReference>
<dbReference type="Gene3D" id="1.10.10.10">
    <property type="entry name" value="Winged helix-like DNA-binding domain superfamily/Winged helix DNA-binding domain"/>
    <property type="match status" value="1"/>
</dbReference>
<dbReference type="InterPro" id="IPR036390">
    <property type="entry name" value="WH_DNA-bd_sf"/>
</dbReference>
<dbReference type="InterPro" id="IPR004545">
    <property type="entry name" value="PA2G4"/>
</dbReference>
<feature type="domain" description="Peptidase M24" evidence="3">
    <location>
        <begin position="106"/>
        <end position="287"/>
    </location>
</feature>
<accession>A0A7R9BZM1</accession>
<keyword evidence="5" id="KW-1185">Reference proteome</keyword>
<dbReference type="InterPro" id="IPR036388">
    <property type="entry name" value="WH-like_DNA-bd_sf"/>
</dbReference>
<dbReference type="InterPro" id="IPR047113">
    <property type="entry name" value="PA2G4/ARX1"/>
</dbReference>
<feature type="compositionally biased region" description="Low complexity" evidence="2">
    <location>
        <begin position="468"/>
        <end position="483"/>
    </location>
</feature>
<comment type="similarity">
    <text evidence="1">Belongs to the peptidase M24 family.</text>
</comment>
<dbReference type="CDD" id="cd01089">
    <property type="entry name" value="PA2G4-like"/>
    <property type="match status" value="1"/>
</dbReference>
<dbReference type="InterPro" id="IPR000994">
    <property type="entry name" value="Pept_M24"/>
</dbReference>
<dbReference type="PANTHER" id="PTHR10804">
    <property type="entry name" value="PROTEASE FAMILY M24 METHIONYL AMINOPEPTIDASE, AMINOPEPTIDASE P"/>
    <property type="match status" value="1"/>
</dbReference>
<feature type="compositionally biased region" description="Basic residues" evidence="2">
    <location>
        <begin position="447"/>
        <end position="459"/>
    </location>
</feature>
<dbReference type="EMBL" id="OA890275">
    <property type="protein sequence ID" value="CAD7284453.1"/>
    <property type="molecule type" value="Genomic_DNA"/>
</dbReference>
<evidence type="ECO:0000256" key="1">
    <source>
        <dbReference type="ARBA" id="ARBA00007319"/>
    </source>
</evidence>
<protein>
    <recommendedName>
        <fullName evidence="3">Peptidase M24 domain-containing protein</fullName>
    </recommendedName>
</protein>
<evidence type="ECO:0000313" key="5">
    <source>
        <dbReference type="Proteomes" id="UP000678499"/>
    </source>
</evidence>
<proteinExistence type="inferred from homology"/>
<dbReference type="Gene3D" id="3.90.230.10">
    <property type="entry name" value="Creatinase/methionine aminopeptidase superfamily"/>
    <property type="match status" value="1"/>
</dbReference>